<dbReference type="Proteomes" id="UP000789366">
    <property type="component" value="Unassembled WGS sequence"/>
</dbReference>
<sequence length="286" mass="31526">MVLKIEPLVAALAAIQEAHPESYLILLSPQGRTFTQNEQISIGDFITMGGEIPALAITDALIRAIPGAIQPESYQQETFQNSQLDFATYTRPEEFAGLKVPAREAEKNKKPIELVQELKNEYKVPSYEEFAKDYESDEVINGSYENEIRGYGDISVVKSYGPGNSQSAEDTAKYVSKQAVSKTAGVLLELALELGNIINKINSSGGINTEDLDLMEKVMRNVENKEKSEIAGQSSGSTSGLLNFANEGYEAHEKTKEVVDHTKFILHLAHRSRGIDYDPNCDECNS</sequence>
<evidence type="ECO:0000313" key="1">
    <source>
        <dbReference type="EMBL" id="CAG8519897.1"/>
    </source>
</evidence>
<gene>
    <name evidence="1" type="ORF">SPELUC_LOCUS3883</name>
</gene>
<comment type="caution">
    <text evidence="1">The sequence shown here is derived from an EMBL/GenBank/DDBJ whole genome shotgun (WGS) entry which is preliminary data.</text>
</comment>
<evidence type="ECO:0000313" key="2">
    <source>
        <dbReference type="Proteomes" id="UP000789366"/>
    </source>
</evidence>
<accession>A0ACA9LBV0</accession>
<protein>
    <submittedName>
        <fullName evidence="1">10546_t:CDS:1</fullName>
    </submittedName>
</protein>
<organism evidence="1 2">
    <name type="scientific">Cetraspora pellucida</name>
    <dbReference type="NCBI Taxonomy" id="1433469"/>
    <lineage>
        <taxon>Eukaryota</taxon>
        <taxon>Fungi</taxon>
        <taxon>Fungi incertae sedis</taxon>
        <taxon>Mucoromycota</taxon>
        <taxon>Glomeromycotina</taxon>
        <taxon>Glomeromycetes</taxon>
        <taxon>Diversisporales</taxon>
        <taxon>Gigasporaceae</taxon>
        <taxon>Cetraspora</taxon>
    </lineage>
</organism>
<reference evidence="1" key="1">
    <citation type="submission" date="2021-06" db="EMBL/GenBank/DDBJ databases">
        <authorList>
            <person name="Kallberg Y."/>
            <person name="Tangrot J."/>
            <person name="Rosling A."/>
        </authorList>
    </citation>
    <scope>NUCLEOTIDE SEQUENCE</scope>
    <source>
        <strain evidence="1">28 12/20/2015</strain>
    </source>
</reference>
<dbReference type="EMBL" id="CAJVPW010003161">
    <property type="protein sequence ID" value="CAG8519897.1"/>
    <property type="molecule type" value="Genomic_DNA"/>
</dbReference>
<name>A0ACA9LBV0_9GLOM</name>
<keyword evidence="2" id="KW-1185">Reference proteome</keyword>
<proteinExistence type="predicted"/>